<organism evidence="1 2">
    <name type="scientific">Pseudomonas chlororaphis subsp. aurantiaca</name>
    <dbReference type="NCBI Taxonomy" id="86192"/>
    <lineage>
        <taxon>Bacteria</taxon>
        <taxon>Pseudomonadati</taxon>
        <taxon>Pseudomonadota</taxon>
        <taxon>Gammaproteobacteria</taxon>
        <taxon>Pseudomonadales</taxon>
        <taxon>Pseudomonadaceae</taxon>
        <taxon>Pseudomonas</taxon>
    </lineage>
</organism>
<comment type="caution">
    <text evidence="1">The sequence shown here is derived from an EMBL/GenBank/DDBJ whole genome shotgun (WGS) entry which is preliminary data.</text>
</comment>
<dbReference type="EMBL" id="JAEEFW010000001">
    <property type="protein sequence ID" value="MBU4631928.1"/>
    <property type="molecule type" value="Genomic_DNA"/>
</dbReference>
<proteinExistence type="predicted"/>
<gene>
    <name evidence="1" type="ORF">I8747_03785</name>
</gene>
<evidence type="ECO:0000313" key="1">
    <source>
        <dbReference type="EMBL" id="MBU4631928.1"/>
    </source>
</evidence>
<reference evidence="1" key="1">
    <citation type="submission" date="2020-12" db="EMBL/GenBank/DDBJ databases">
        <title>Generalized mutagenesis with transposon Tn5. A laboratory procedure for the identification of genes responsible for a bacterial phenotype and its regulation, illustrated with phenazine production in Pseudomonas chlororaphis.</title>
        <authorList>
            <person name="Muzio F."/>
            <person name="Sobrero P."/>
            <person name="Agaras B."/>
            <person name="Valverde C."/>
        </authorList>
    </citation>
    <scope>NUCLEOTIDE SEQUENCE</scope>
    <source>
        <strain evidence="1">SMMP3</strain>
    </source>
</reference>
<accession>A0AAJ1E1L8</accession>
<evidence type="ECO:0000313" key="2">
    <source>
        <dbReference type="Proteomes" id="UP000787568"/>
    </source>
</evidence>
<dbReference type="RefSeq" id="WP_216309957.1">
    <property type="nucleotide sequence ID" value="NZ_JAEEFW010000001.1"/>
</dbReference>
<dbReference type="Proteomes" id="UP000787568">
    <property type="component" value="Unassembled WGS sequence"/>
</dbReference>
<protein>
    <submittedName>
        <fullName evidence="1">Uncharacterized protein</fullName>
    </submittedName>
</protein>
<name>A0AAJ1E1L8_9PSED</name>
<dbReference type="AlphaFoldDB" id="A0AAJ1E1L8"/>
<sequence>MIITSSARFLLVTHLSGGTLQPTTHLREQLNSILDHELKADCQLLFCNAEQTELGWLIQSSQTYRELDARLSRLALPDSPALRTTGLRLERFELFEQYEQRGLGAAWLWCGSLVEKMYLRWLARAYPISGKPDDGKSTLR</sequence>